<sequence length="67" mass="7631">MSGRSRGHQEDARREAVIEFVRCLQGKKVAPTSDLSDHYKSTMLLYGVYKSAVNRYLNKNPLINVAF</sequence>
<organism evidence="1 2">
    <name type="scientific">Candidatus Roizmanbacteria bacterium CG22_combo_CG10-13_8_21_14_all_38_20</name>
    <dbReference type="NCBI Taxonomy" id="1974862"/>
    <lineage>
        <taxon>Bacteria</taxon>
        <taxon>Candidatus Roizmaniibacteriota</taxon>
    </lineage>
</organism>
<name>A0A2H0BV73_9BACT</name>
<dbReference type="AlphaFoldDB" id="A0A2H0BV73"/>
<dbReference type="Proteomes" id="UP000231246">
    <property type="component" value="Unassembled WGS sequence"/>
</dbReference>
<dbReference type="EMBL" id="PCTA01000023">
    <property type="protein sequence ID" value="PIP61577.1"/>
    <property type="molecule type" value="Genomic_DNA"/>
</dbReference>
<gene>
    <name evidence="1" type="ORF">COW99_03570</name>
</gene>
<accession>A0A2H0BV73</accession>
<evidence type="ECO:0000313" key="2">
    <source>
        <dbReference type="Proteomes" id="UP000231246"/>
    </source>
</evidence>
<comment type="caution">
    <text evidence="1">The sequence shown here is derived from an EMBL/GenBank/DDBJ whole genome shotgun (WGS) entry which is preliminary data.</text>
</comment>
<proteinExistence type="predicted"/>
<evidence type="ECO:0000313" key="1">
    <source>
        <dbReference type="EMBL" id="PIP61577.1"/>
    </source>
</evidence>
<reference evidence="1 2" key="1">
    <citation type="submission" date="2017-09" db="EMBL/GenBank/DDBJ databases">
        <title>Depth-based differentiation of microbial function through sediment-hosted aquifers and enrichment of novel symbionts in the deep terrestrial subsurface.</title>
        <authorList>
            <person name="Probst A.J."/>
            <person name="Ladd B."/>
            <person name="Jarett J.K."/>
            <person name="Geller-Mcgrath D.E."/>
            <person name="Sieber C.M."/>
            <person name="Emerson J.B."/>
            <person name="Anantharaman K."/>
            <person name="Thomas B.C."/>
            <person name="Malmstrom R."/>
            <person name="Stieglmeier M."/>
            <person name="Klingl A."/>
            <person name="Woyke T."/>
            <person name="Ryan C.M."/>
            <person name="Banfield J.F."/>
        </authorList>
    </citation>
    <scope>NUCLEOTIDE SEQUENCE [LARGE SCALE GENOMIC DNA]</scope>
    <source>
        <strain evidence="1">CG22_combo_CG10-13_8_21_14_all_38_20</strain>
    </source>
</reference>
<protein>
    <submittedName>
        <fullName evidence="1">Uncharacterized protein</fullName>
    </submittedName>
</protein>